<evidence type="ECO:0000313" key="4">
    <source>
        <dbReference type="EMBL" id="QHT97799.1"/>
    </source>
</evidence>
<sequence>MSFGYFEDYEPEEEEEGGETPEIEQPELENEFQTDFSELTGPRIRSGAERISSPYLGPLAKARLIAARAAQLWQGSIPLIPVAQLQSRDMEKIARQELNEAIKGKITFPIRIVRKFPDGSIEYWSVSDFKYIARD</sequence>
<dbReference type="GO" id="GO:0000428">
    <property type="term" value="C:DNA-directed RNA polymerase complex"/>
    <property type="evidence" value="ECO:0007669"/>
    <property type="project" value="UniProtKB-KW"/>
</dbReference>
<keyword evidence="2" id="KW-0804">Transcription</keyword>
<dbReference type="GO" id="GO:0003899">
    <property type="term" value="F:DNA-directed RNA polymerase activity"/>
    <property type="evidence" value="ECO:0007669"/>
    <property type="project" value="InterPro"/>
</dbReference>
<name>A0A6C0IYY8_9ZZZZ</name>
<evidence type="ECO:0000256" key="3">
    <source>
        <dbReference type="SAM" id="MobiDB-lite"/>
    </source>
</evidence>
<dbReference type="SUPFAM" id="SSF63562">
    <property type="entry name" value="RPB6/omega subunit-like"/>
    <property type="match status" value="1"/>
</dbReference>
<dbReference type="EMBL" id="MN740283">
    <property type="protein sequence ID" value="QHT97799.1"/>
    <property type="molecule type" value="Genomic_DNA"/>
</dbReference>
<feature type="compositionally biased region" description="Acidic residues" evidence="3">
    <location>
        <begin position="7"/>
        <end position="28"/>
    </location>
</feature>
<dbReference type="GO" id="GO:0006351">
    <property type="term" value="P:DNA-templated transcription"/>
    <property type="evidence" value="ECO:0007669"/>
    <property type="project" value="InterPro"/>
</dbReference>
<reference evidence="4" key="1">
    <citation type="journal article" date="2020" name="Nature">
        <title>Giant virus diversity and host interactions through global metagenomics.</title>
        <authorList>
            <person name="Schulz F."/>
            <person name="Roux S."/>
            <person name="Paez-Espino D."/>
            <person name="Jungbluth S."/>
            <person name="Walsh D.A."/>
            <person name="Denef V.J."/>
            <person name="McMahon K.D."/>
            <person name="Konstantinidis K.T."/>
            <person name="Eloe-Fadrosh E.A."/>
            <person name="Kyrpides N.C."/>
            <person name="Woyke T."/>
        </authorList>
    </citation>
    <scope>NUCLEOTIDE SEQUENCE</scope>
    <source>
        <strain evidence="4">GVMAG-M-3300025572-1</strain>
    </source>
</reference>
<dbReference type="GO" id="GO:0003677">
    <property type="term" value="F:DNA binding"/>
    <property type="evidence" value="ECO:0007669"/>
    <property type="project" value="InterPro"/>
</dbReference>
<proteinExistence type="predicted"/>
<evidence type="ECO:0000256" key="2">
    <source>
        <dbReference type="ARBA" id="ARBA00023163"/>
    </source>
</evidence>
<feature type="region of interest" description="Disordered" evidence="3">
    <location>
        <begin position="1"/>
        <end position="28"/>
    </location>
</feature>
<dbReference type="InterPro" id="IPR036161">
    <property type="entry name" value="RPB6/omega-like_sf"/>
</dbReference>
<dbReference type="Gene3D" id="3.90.940.10">
    <property type="match status" value="1"/>
</dbReference>
<organism evidence="4">
    <name type="scientific">viral metagenome</name>
    <dbReference type="NCBI Taxonomy" id="1070528"/>
    <lineage>
        <taxon>unclassified sequences</taxon>
        <taxon>metagenomes</taxon>
        <taxon>organismal metagenomes</taxon>
    </lineage>
</organism>
<evidence type="ECO:0008006" key="5">
    <source>
        <dbReference type="Google" id="ProtNLM"/>
    </source>
</evidence>
<evidence type="ECO:0000256" key="1">
    <source>
        <dbReference type="ARBA" id="ARBA00022478"/>
    </source>
</evidence>
<keyword evidence="1" id="KW-0240">DNA-directed RNA polymerase</keyword>
<accession>A0A6C0IYY8</accession>
<dbReference type="AlphaFoldDB" id="A0A6C0IYY8"/>
<protein>
    <recommendedName>
        <fullName evidence="5">DNA-directed RNA polymerase subunit K</fullName>
    </recommendedName>
</protein>